<evidence type="ECO:0000256" key="2">
    <source>
        <dbReference type="ARBA" id="ARBA00004752"/>
    </source>
</evidence>
<dbReference type="GO" id="GO:0008763">
    <property type="term" value="F:UDP-N-acetylmuramate-L-alanine ligase activity"/>
    <property type="evidence" value="ECO:0007669"/>
    <property type="project" value="UniProtKB-UniRule"/>
</dbReference>
<gene>
    <name evidence="18" type="ORF">A3D01_05175</name>
</gene>
<sequence>MNNLRRIHFMGIGGSGLSGVAVMAKKAGYEVDGCDIEKETPYLGKVKKAGIKIYYGHSPDHLKDTDLLVISPSVVFQNSKHLEYKGAKEKKIVKPWDEFVGEYLLKGKKVICIAGTHGKSTTTALSGLIFEAAGTEPNVLVGATVHEWGANYRIGESDLFIIESDEFYDKFLSYGPQIIILNNIEFDHPDYFKDEKKLIESFRKFVESLQGDKILIINLDSSGIQNLFTLLGKKTQGLKVYGYTLKQNSTFKVKNMVYGTISKKEPEFTDFVVYSDSLHLDTSFRLKIMGDYNVSNSLGAIILAQLFNVKLETTREVLSNFDGIGRRLELIGEKKKILIYDDYAHHPTAIKATISALRQRYPTKRIWAIVEPHSYSRTKALLGSYKDVFDIADKVIVGPIFKARDIKKFGVDNTSIVKATSHSDIRPIGNLDEITKLIKREAEANDVVLVMGAGYSYMWAREILRNL</sequence>
<evidence type="ECO:0000256" key="10">
    <source>
        <dbReference type="ARBA" id="ARBA00022984"/>
    </source>
</evidence>
<dbReference type="Pfam" id="PF02875">
    <property type="entry name" value="Mur_ligase_C"/>
    <property type="match status" value="1"/>
</dbReference>
<evidence type="ECO:0000259" key="17">
    <source>
        <dbReference type="Pfam" id="PF08245"/>
    </source>
</evidence>
<keyword evidence="6" id="KW-0132">Cell division</keyword>
<dbReference type="GO" id="GO:0005524">
    <property type="term" value="F:ATP binding"/>
    <property type="evidence" value="ECO:0007669"/>
    <property type="project" value="UniProtKB-KW"/>
</dbReference>
<dbReference type="Pfam" id="PF08245">
    <property type="entry name" value="Mur_ligase_M"/>
    <property type="match status" value="1"/>
</dbReference>
<evidence type="ECO:0000313" key="19">
    <source>
        <dbReference type="Proteomes" id="UP000177169"/>
    </source>
</evidence>
<feature type="domain" description="Mur ligase N-terminal catalytic" evidence="15">
    <location>
        <begin position="6"/>
        <end position="93"/>
    </location>
</feature>
<keyword evidence="9" id="KW-0133">Cell shape</keyword>
<evidence type="ECO:0000259" key="16">
    <source>
        <dbReference type="Pfam" id="PF02875"/>
    </source>
</evidence>
<evidence type="ECO:0000256" key="3">
    <source>
        <dbReference type="ARBA" id="ARBA00012211"/>
    </source>
</evidence>
<dbReference type="InterPro" id="IPR004101">
    <property type="entry name" value="Mur_ligase_C"/>
</dbReference>
<dbReference type="InterPro" id="IPR050061">
    <property type="entry name" value="MurCDEF_pg_biosynth"/>
</dbReference>
<dbReference type="InterPro" id="IPR000713">
    <property type="entry name" value="Mur_ligase_N"/>
</dbReference>
<proteinExistence type="predicted"/>
<protein>
    <recommendedName>
        <fullName evidence="3 14">UDP-N-acetylmuramate--L-alanine ligase</fullName>
        <ecNumber evidence="3 14">6.3.2.8</ecNumber>
    </recommendedName>
</protein>
<evidence type="ECO:0000313" key="18">
    <source>
        <dbReference type="EMBL" id="OGM32616.1"/>
    </source>
</evidence>
<evidence type="ECO:0000256" key="1">
    <source>
        <dbReference type="ARBA" id="ARBA00004496"/>
    </source>
</evidence>
<evidence type="ECO:0000256" key="7">
    <source>
        <dbReference type="ARBA" id="ARBA00022741"/>
    </source>
</evidence>
<dbReference type="SUPFAM" id="SSF51984">
    <property type="entry name" value="MurCD N-terminal domain"/>
    <property type="match status" value="1"/>
</dbReference>
<feature type="domain" description="Mur ligase C-terminal" evidence="16">
    <location>
        <begin position="326"/>
        <end position="454"/>
    </location>
</feature>
<keyword evidence="8" id="KW-0067">ATP-binding</keyword>
<dbReference type="SUPFAM" id="SSF53623">
    <property type="entry name" value="MurD-like peptide ligases, catalytic domain"/>
    <property type="match status" value="1"/>
</dbReference>
<dbReference type="EC" id="6.3.2.8" evidence="3 14"/>
<dbReference type="GO" id="GO:0008360">
    <property type="term" value="P:regulation of cell shape"/>
    <property type="evidence" value="ECO:0007669"/>
    <property type="project" value="UniProtKB-KW"/>
</dbReference>
<keyword evidence="11" id="KW-0131">Cell cycle</keyword>
<dbReference type="Proteomes" id="UP000177169">
    <property type="component" value="Unassembled WGS sequence"/>
</dbReference>
<dbReference type="InterPro" id="IPR013221">
    <property type="entry name" value="Mur_ligase_cen"/>
</dbReference>
<dbReference type="PANTHER" id="PTHR43445">
    <property type="entry name" value="UDP-N-ACETYLMURAMATE--L-ALANINE LIGASE-RELATED"/>
    <property type="match status" value="1"/>
</dbReference>
<dbReference type="Gene3D" id="3.90.190.20">
    <property type="entry name" value="Mur ligase, C-terminal domain"/>
    <property type="match status" value="1"/>
</dbReference>
<dbReference type="GO" id="GO:0071555">
    <property type="term" value="P:cell wall organization"/>
    <property type="evidence" value="ECO:0007669"/>
    <property type="project" value="UniProtKB-KW"/>
</dbReference>
<dbReference type="AlphaFoldDB" id="A0A1F7YZ36"/>
<evidence type="ECO:0000256" key="4">
    <source>
        <dbReference type="ARBA" id="ARBA00022490"/>
    </source>
</evidence>
<evidence type="ECO:0000259" key="15">
    <source>
        <dbReference type="Pfam" id="PF01225"/>
    </source>
</evidence>
<dbReference type="UniPathway" id="UPA00219"/>
<keyword evidence="10" id="KW-0573">Peptidoglycan synthesis</keyword>
<dbReference type="InterPro" id="IPR005758">
    <property type="entry name" value="UDP-N-AcMur_Ala_ligase_MurC"/>
</dbReference>
<reference evidence="18 19" key="1">
    <citation type="journal article" date="2016" name="Nat. Commun.">
        <title>Thousands of microbial genomes shed light on interconnected biogeochemical processes in an aquifer system.</title>
        <authorList>
            <person name="Anantharaman K."/>
            <person name="Brown C.T."/>
            <person name="Hug L.A."/>
            <person name="Sharon I."/>
            <person name="Castelle C.J."/>
            <person name="Probst A.J."/>
            <person name="Thomas B.C."/>
            <person name="Singh A."/>
            <person name="Wilkins M.J."/>
            <person name="Karaoz U."/>
            <person name="Brodie E.L."/>
            <person name="Williams K.H."/>
            <person name="Hubbard S.S."/>
            <person name="Banfield J.F."/>
        </authorList>
    </citation>
    <scope>NUCLEOTIDE SEQUENCE [LARGE SCALE GENOMIC DNA]</scope>
</reference>
<keyword evidence="12" id="KW-0961">Cell wall biogenesis/degradation</keyword>
<dbReference type="InterPro" id="IPR036565">
    <property type="entry name" value="Mur-like_cat_sf"/>
</dbReference>
<dbReference type="Gene3D" id="3.40.50.720">
    <property type="entry name" value="NAD(P)-binding Rossmann-like Domain"/>
    <property type="match status" value="1"/>
</dbReference>
<dbReference type="STRING" id="1802505.A3D01_05175"/>
<dbReference type="Pfam" id="PF01225">
    <property type="entry name" value="Mur_ligase"/>
    <property type="match status" value="1"/>
</dbReference>
<dbReference type="GO" id="GO:0005737">
    <property type="term" value="C:cytoplasm"/>
    <property type="evidence" value="ECO:0007669"/>
    <property type="project" value="UniProtKB-SubCell"/>
</dbReference>
<accession>A0A1F7YZ36</accession>
<dbReference type="SUPFAM" id="SSF53244">
    <property type="entry name" value="MurD-like peptide ligases, peptide-binding domain"/>
    <property type="match status" value="1"/>
</dbReference>
<keyword evidence="7" id="KW-0547">Nucleotide-binding</keyword>
<feature type="domain" description="Mur ligase central" evidence="17">
    <location>
        <begin position="113"/>
        <end position="304"/>
    </location>
</feature>
<dbReference type="NCBIfam" id="TIGR01082">
    <property type="entry name" value="murC"/>
    <property type="match status" value="1"/>
</dbReference>
<comment type="subcellular location">
    <subcellularLocation>
        <location evidence="1">Cytoplasm</location>
    </subcellularLocation>
</comment>
<keyword evidence="5 18" id="KW-0436">Ligase</keyword>
<evidence type="ECO:0000256" key="9">
    <source>
        <dbReference type="ARBA" id="ARBA00022960"/>
    </source>
</evidence>
<dbReference type="PANTHER" id="PTHR43445:SF3">
    <property type="entry name" value="UDP-N-ACETYLMURAMATE--L-ALANINE LIGASE"/>
    <property type="match status" value="1"/>
</dbReference>
<dbReference type="Gene3D" id="3.40.1190.10">
    <property type="entry name" value="Mur-like, catalytic domain"/>
    <property type="match status" value="1"/>
</dbReference>
<dbReference type="EMBL" id="MGGR01000029">
    <property type="protein sequence ID" value="OGM32616.1"/>
    <property type="molecule type" value="Genomic_DNA"/>
</dbReference>
<evidence type="ECO:0000256" key="12">
    <source>
        <dbReference type="ARBA" id="ARBA00023316"/>
    </source>
</evidence>
<dbReference type="GO" id="GO:0051301">
    <property type="term" value="P:cell division"/>
    <property type="evidence" value="ECO:0007669"/>
    <property type="project" value="UniProtKB-KW"/>
</dbReference>
<evidence type="ECO:0000256" key="11">
    <source>
        <dbReference type="ARBA" id="ARBA00023306"/>
    </source>
</evidence>
<evidence type="ECO:0000256" key="6">
    <source>
        <dbReference type="ARBA" id="ARBA00022618"/>
    </source>
</evidence>
<comment type="caution">
    <text evidence="18">The sequence shown here is derived from an EMBL/GenBank/DDBJ whole genome shotgun (WGS) entry which is preliminary data.</text>
</comment>
<evidence type="ECO:0000256" key="13">
    <source>
        <dbReference type="ARBA" id="ARBA00047833"/>
    </source>
</evidence>
<comment type="catalytic activity">
    <reaction evidence="13">
        <text>UDP-N-acetyl-alpha-D-muramate + L-alanine + ATP = UDP-N-acetyl-alpha-D-muramoyl-L-alanine + ADP + phosphate + H(+)</text>
        <dbReference type="Rhea" id="RHEA:23372"/>
        <dbReference type="ChEBI" id="CHEBI:15378"/>
        <dbReference type="ChEBI" id="CHEBI:30616"/>
        <dbReference type="ChEBI" id="CHEBI:43474"/>
        <dbReference type="ChEBI" id="CHEBI:57972"/>
        <dbReference type="ChEBI" id="CHEBI:70757"/>
        <dbReference type="ChEBI" id="CHEBI:83898"/>
        <dbReference type="ChEBI" id="CHEBI:456216"/>
        <dbReference type="EC" id="6.3.2.8"/>
    </reaction>
</comment>
<evidence type="ECO:0000256" key="14">
    <source>
        <dbReference type="NCBIfam" id="TIGR01082"/>
    </source>
</evidence>
<name>A0A1F7YZ36_9BACT</name>
<organism evidence="18 19">
    <name type="scientific">Candidatus Woesebacteria bacterium RIFCSPHIGHO2_02_FULL_39_13</name>
    <dbReference type="NCBI Taxonomy" id="1802505"/>
    <lineage>
        <taxon>Bacteria</taxon>
        <taxon>Candidatus Woeseibacteriota</taxon>
    </lineage>
</organism>
<evidence type="ECO:0000256" key="5">
    <source>
        <dbReference type="ARBA" id="ARBA00022598"/>
    </source>
</evidence>
<comment type="pathway">
    <text evidence="2">Cell wall biogenesis; peptidoglycan biosynthesis.</text>
</comment>
<dbReference type="GO" id="GO:0009252">
    <property type="term" value="P:peptidoglycan biosynthetic process"/>
    <property type="evidence" value="ECO:0007669"/>
    <property type="project" value="UniProtKB-UniRule"/>
</dbReference>
<dbReference type="InterPro" id="IPR036615">
    <property type="entry name" value="Mur_ligase_C_dom_sf"/>
</dbReference>
<evidence type="ECO:0000256" key="8">
    <source>
        <dbReference type="ARBA" id="ARBA00022840"/>
    </source>
</evidence>
<keyword evidence="4" id="KW-0963">Cytoplasm</keyword>